<dbReference type="FunFam" id="3.40.50.1010:FF:000037">
    <property type="entry name" value="Rad2-like endonuclease, putative (AFU_orthologue AFUA_3G13260)"/>
    <property type="match status" value="1"/>
</dbReference>
<proteinExistence type="predicted"/>
<feature type="compositionally biased region" description="Acidic residues" evidence="3">
    <location>
        <begin position="416"/>
        <end position="428"/>
    </location>
</feature>
<feature type="domain" description="XPG-I" evidence="4">
    <location>
        <begin position="108"/>
        <end position="184"/>
    </location>
</feature>
<evidence type="ECO:0000256" key="2">
    <source>
        <dbReference type="ARBA" id="ARBA00022801"/>
    </source>
</evidence>
<dbReference type="SMART" id="SM00485">
    <property type="entry name" value="XPGN"/>
    <property type="match status" value="1"/>
</dbReference>
<sequence>MGIKGIYKEIGPGERVSLCKLATEHFEQTQRPFRLAIDISIWQFQVQAAKGGSNPAIRTLFYRLARLLGSAIEPIFVFDGPNKPVFKRNKRSGRGDGVATAMGKRVIRLFGFATHDAPGEAEAECALLQQHGIVDAVLSEDVDTIMFGCGKTLRNWSAEGTKGSKTPTHVTIYDAAKVAAGASGLDREGMVLVALMNGGDYLPEGVPGCGVKVACEAARAGFGRDLCKIKKSDTDALAAWKERLLHELRTNESRYFRTKHKALEIPDTFPNMDVLRYYTHPVVSRQENLERIKQKFLASRQVDVIGLRQFVAETFDWTNKIGAIKFIRVISASLLIQRLVRRCGTAEVEEGDLDLKQNQELVFVKSVTKRREHFSTDTTPELRVSYIPVDVVGLDLDEEPEDEVEEYGRQGLALNSDDEFDGEADEESEQSKGAAAKKSFDPLTADLIWVPESILEMSLPLTVSNWRDKQRAKELKAAAPKAKRATARSKKTDMPVGALDKFVKVTKAVGSTKPTSSREPSLSSQPPRSSAPPTLSAPVDALNQDSTLPSLTRLKPKDIAPKQAPGGQQAKRWGQSLDHRQFSGQPEELEDLKVYCHVFLYELDCK</sequence>
<dbReference type="CDD" id="cd09870">
    <property type="entry name" value="PIN_YEN1"/>
    <property type="match status" value="1"/>
</dbReference>
<accession>A0AA39YF58</accession>
<feature type="region of interest" description="Disordered" evidence="3">
    <location>
        <begin position="509"/>
        <end position="584"/>
    </location>
</feature>
<keyword evidence="2" id="KW-0378">Hydrolase</keyword>
<keyword evidence="7" id="KW-1185">Reference proteome</keyword>
<evidence type="ECO:0000313" key="6">
    <source>
        <dbReference type="EMBL" id="KAK0651509.1"/>
    </source>
</evidence>
<dbReference type="SMART" id="SM00484">
    <property type="entry name" value="XPGI"/>
    <property type="match status" value="1"/>
</dbReference>
<name>A0AA39YF58_9PEZI</name>
<reference evidence="6" key="1">
    <citation type="submission" date="2023-06" db="EMBL/GenBank/DDBJ databases">
        <title>Genome-scale phylogeny and comparative genomics of the fungal order Sordariales.</title>
        <authorList>
            <consortium name="Lawrence Berkeley National Laboratory"/>
            <person name="Hensen N."/>
            <person name="Bonometti L."/>
            <person name="Westerberg I."/>
            <person name="Brannstrom I.O."/>
            <person name="Guillou S."/>
            <person name="Cros-Aarteil S."/>
            <person name="Calhoun S."/>
            <person name="Haridas S."/>
            <person name="Kuo A."/>
            <person name="Mondo S."/>
            <person name="Pangilinan J."/>
            <person name="Riley R."/>
            <person name="Labutti K."/>
            <person name="Andreopoulos B."/>
            <person name="Lipzen A."/>
            <person name="Chen C."/>
            <person name="Yanf M."/>
            <person name="Daum C."/>
            <person name="Ng V."/>
            <person name="Clum A."/>
            <person name="Steindorff A."/>
            <person name="Ohm R."/>
            <person name="Martin F."/>
            <person name="Silar P."/>
            <person name="Natvig D."/>
            <person name="Lalanne C."/>
            <person name="Gautier V."/>
            <person name="Ament-Velasquez S.L."/>
            <person name="Kruys A."/>
            <person name="Hutchinson M.I."/>
            <person name="Powell A.J."/>
            <person name="Barry K."/>
            <person name="Miller A.N."/>
            <person name="Grigoriev I.V."/>
            <person name="Debuchy R."/>
            <person name="Gladieux P."/>
            <person name="Thoren M.H."/>
            <person name="Johannesson H."/>
        </authorList>
    </citation>
    <scope>NUCLEOTIDE SEQUENCE</scope>
    <source>
        <strain evidence="6">SMH2532-1</strain>
    </source>
</reference>
<dbReference type="InterPro" id="IPR006086">
    <property type="entry name" value="XPG-I_dom"/>
</dbReference>
<feature type="region of interest" description="Disordered" evidence="3">
    <location>
        <begin position="474"/>
        <end position="493"/>
    </location>
</feature>
<organism evidence="6 7">
    <name type="scientific">Cercophora newfieldiana</name>
    <dbReference type="NCBI Taxonomy" id="92897"/>
    <lineage>
        <taxon>Eukaryota</taxon>
        <taxon>Fungi</taxon>
        <taxon>Dikarya</taxon>
        <taxon>Ascomycota</taxon>
        <taxon>Pezizomycotina</taxon>
        <taxon>Sordariomycetes</taxon>
        <taxon>Sordariomycetidae</taxon>
        <taxon>Sordariales</taxon>
        <taxon>Lasiosphaeriaceae</taxon>
        <taxon>Cercophora</taxon>
    </lineage>
</organism>
<dbReference type="AlphaFoldDB" id="A0AA39YF58"/>
<dbReference type="InterPro" id="IPR006084">
    <property type="entry name" value="XPG/Rad2"/>
</dbReference>
<feature type="compositionally biased region" description="Polar residues" evidence="3">
    <location>
        <begin position="512"/>
        <end position="533"/>
    </location>
</feature>
<dbReference type="EMBL" id="JAULSV010000002">
    <property type="protein sequence ID" value="KAK0651509.1"/>
    <property type="molecule type" value="Genomic_DNA"/>
</dbReference>
<dbReference type="InterPro" id="IPR036279">
    <property type="entry name" value="5-3_exonuclease_C_sf"/>
</dbReference>
<keyword evidence="1" id="KW-0540">Nuclease</keyword>
<dbReference type="SUPFAM" id="SSF88723">
    <property type="entry name" value="PIN domain-like"/>
    <property type="match status" value="1"/>
</dbReference>
<dbReference type="PANTHER" id="PTHR11081:SF75">
    <property type="entry name" value="ENDONUCLEASE, PUTATIVE (AFU_ORTHOLOGUE AFUA_3G13260)-RELATED"/>
    <property type="match status" value="1"/>
</dbReference>
<dbReference type="InterPro" id="IPR029060">
    <property type="entry name" value="PIN-like_dom_sf"/>
</dbReference>
<evidence type="ECO:0000313" key="7">
    <source>
        <dbReference type="Proteomes" id="UP001174936"/>
    </source>
</evidence>
<dbReference type="PRINTS" id="PR00853">
    <property type="entry name" value="XPGRADSUPER"/>
</dbReference>
<protein>
    <submittedName>
        <fullName evidence="6">PIN domain-like protein</fullName>
    </submittedName>
</protein>
<dbReference type="Gene3D" id="1.10.150.20">
    <property type="entry name" value="5' to 3' exonuclease, C-terminal subdomain"/>
    <property type="match status" value="1"/>
</dbReference>
<dbReference type="SUPFAM" id="SSF47807">
    <property type="entry name" value="5' to 3' exonuclease, C-terminal subdomain"/>
    <property type="match status" value="1"/>
</dbReference>
<dbReference type="Pfam" id="PF00867">
    <property type="entry name" value="XPG_I"/>
    <property type="match status" value="1"/>
</dbReference>
<dbReference type="GO" id="GO:0017108">
    <property type="term" value="F:5'-flap endonuclease activity"/>
    <property type="evidence" value="ECO:0007669"/>
    <property type="project" value="TreeGrafter"/>
</dbReference>
<dbReference type="Gene3D" id="3.40.50.1010">
    <property type="entry name" value="5'-nuclease"/>
    <property type="match status" value="2"/>
</dbReference>
<dbReference type="Proteomes" id="UP001174936">
    <property type="component" value="Unassembled WGS sequence"/>
</dbReference>
<evidence type="ECO:0000259" key="5">
    <source>
        <dbReference type="SMART" id="SM00485"/>
    </source>
</evidence>
<comment type="caution">
    <text evidence="6">The sequence shown here is derived from an EMBL/GenBank/DDBJ whole genome shotgun (WGS) entry which is preliminary data.</text>
</comment>
<dbReference type="GO" id="GO:0008821">
    <property type="term" value="F:crossover junction DNA endonuclease activity"/>
    <property type="evidence" value="ECO:0007669"/>
    <property type="project" value="InterPro"/>
</dbReference>
<evidence type="ECO:0000256" key="1">
    <source>
        <dbReference type="ARBA" id="ARBA00022722"/>
    </source>
</evidence>
<dbReference type="InterPro" id="IPR041177">
    <property type="entry name" value="GEN1_C"/>
</dbReference>
<evidence type="ECO:0000259" key="4">
    <source>
        <dbReference type="SMART" id="SM00484"/>
    </source>
</evidence>
<dbReference type="InterPro" id="IPR006085">
    <property type="entry name" value="XPG_DNA_repair_N"/>
</dbReference>
<dbReference type="GO" id="GO:0006281">
    <property type="term" value="P:DNA repair"/>
    <property type="evidence" value="ECO:0007669"/>
    <property type="project" value="UniProtKB-ARBA"/>
</dbReference>
<dbReference type="Pfam" id="PF18380">
    <property type="entry name" value="GEN1_C"/>
    <property type="match status" value="1"/>
</dbReference>
<dbReference type="CDD" id="cd09906">
    <property type="entry name" value="H3TH_YEN1"/>
    <property type="match status" value="1"/>
</dbReference>
<feature type="domain" description="XPG N-terminal" evidence="5">
    <location>
        <begin position="1"/>
        <end position="95"/>
    </location>
</feature>
<dbReference type="FunFam" id="3.40.50.1010:FF:000051">
    <property type="entry name" value="Rad2-like endonuclease, putative (AFU_orthologue AFUA_3G13260)"/>
    <property type="match status" value="1"/>
</dbReference>
<dbReference type="InterPro" id="IPR037316">
    <property type="entry name" value="Yen1_H3TH"/>
</dbReference>
<dbReference type="Pfam" id="PF00752">
    <property type="entry name" value="XPG_N"/>
    <property type="match status" value="1"/>
</dbReference>
<feature type="region of interest" description="Disordered" evidence="3">
    <location>
        <begin position="407"/>
        <end position="437"/>
    </location>
</feature>
<gene>
    <name evidence="6" type="ORF">B0T16DRAFT_489513</name>
</gene>
<dbReference type="PANTHER" id="PTHR11081">
    <property type="entry name" value="FLAP ENDONUCLEASE FAMILY MEMBER"/>
    <property type="match status" value="1"/>
</dbReference>
<evidence type="ECO:0000256" key="3">
    <source>
        <dbReference type="SAM" id="MobiDB-lite"/>
    </source>
</evidence>